<dbReference type="Proteomes" id="UP000736164">
    <property type="component" value="Unassembled WGS sequence"/>
</dbReference>
<dbReference type="GO" id="GO:0016791">
    <property type="term" value="F:phosphatase activity"/>
    <property type="evidence" value="ECO:0007669"/>
    <property type="project" value="InterPro"/>
</dbReference>
<gene>
    <name evidence="2" type="primary">Ssh2</name>
    <name evidence="2" type="ORF">GTO95_0017641</name>
</gene>
<feature type="non-terminal residue" evidence="2">
    <location>
        <position position="1"/>
    </location>
</feature>
<dbReference type="GO" id="GO:0030837">
    <property type="term" value="P:negative regulation of actin filament polymerization"/>
    <property type="evidence" value="ECO:0007669"/>
    <property type="project" value="InterPro"/>
</dbReference>
<dbReference type="GO" id="GO:0003779">
    <property type="term" value="F:actin binding"/>
    <property type="evidence" value="ECO:0007669"/>
    <property type="project" value="InterPro"/>
</dbReference>
<dbReference type="InterPro" id="IPR043587">
    <property type="entry name" value="Phosphatase_SSH-like"/>
</dbReference>
<evidence type="ECO:0000256" key="1">
    <source>
        <dbReference type="SAM" id="MobiDB-lite"/>
    </source>
</evidence>
<dbReference type="PANTHER" id="PTHR45864:SF3">
    <property type="entry name" value="PROTEIN PHOSPHATASE SLINGSHOT HOMOLOG 2"/>
    <property type="match status" value="1"/>
</dbReference>
<dbReference type="PANTHER" id="PTHR45864">
    <property type="entry name" value="SLINGSHOT PROTEIN PHOSPHATASE HOMOLOG"/>
    <property type="match status" value="1"/>
</dbReference>
<feature type="non-terminal residue" evidence="2">
    <location>
        <position position="177"/>
    </location>
</feature>
<dbReference type="AlphaFoldDB" id="A0A8J7NUR4"/>
<protein>
    <submittedName>
        <fullName evidence="2">SSH2 phosphatase</fullName>
    </submittedName>
</protein>
<evidence type="ECO:0000313" key="2">
    <source>
        <dbReference type="EMBL" id="MBN3319982.1"/>
    </source>
</evidence>
<keyword evidence="3" id="KW-1185">Reference proteome</keyword>
<organism evidence="2 3">
    <name type="scientific">Atractosteus spatula</name>
    <name type="common">Alligator gar</name>
    <name type="synonym">Lepisosteus spatula</name>
    <dbReference type="NCBI Taxonomy" id="7917"/>
    <lineage>
        <taxon>Eukaryota</taxon>
        <taxon>Metazoa</taxon>
        <taxon>Chordata</taxon>
        <taxon>Craniata</taxon>
        <taxon>Vertebrata</taxon>
        <taxon>Euteleostomi</taxon>
        <taxon>Actinopterygii</taxon>
        <taxon>Neopterygii</taxon>
        <taxon>Holostei</taxon>
        <taxon>Semionotiformes</taxon>
        <taxon>Lepisosteidae</taxon>
        <taxon>Atractosteus</taxon>
    </lineage>
</organism>
<name>A0A8J7NUR4_ATRSP</name>
<dbReference type="EMBL" id="JAAWVO010049288">
    <property type="protein sequence ID" value="MBN3319982.1"/>
    <property type="molecule type" value="Genomic_DNA"/>
</dbReference>
<accession>A0A8J7NUR4</accession>
<reference evidence="2" key="1">
    <citation type="journal article" date="2021" name="Cell">
        <title>Tracing the genetic footprints of vertebrate landing in non-teleost ray-finned fishes.</title>
        <authorList>
            <person name="Bi X."/>
            <person name="Wang K."/>
            <person name="Yang L."/>
            <person name="Pan H."/>
            <person name="Jiang H."/>
            <person name="Wei Q."/>
            <person name="Fang M."/>
            <person name="Yu H."/>
            <person name="Zhu C."/>
            <person name="Cai Y."/>
            <person name="He Y."/>
            <person name="Gan X."/>
            <person name="Zeng H."/>
            <person name="Yu D."/>
            <person name="Zhu Y."/>
            <person name="Jiang H."/>
            <person name="Qiu Q."/>
            <person name="Yang H."/>
            <person name="Zhang Y.E."/>
            <person name="Wang W."/>
            <person name="Zhu M."/>
            <person name="He S."/>
            <person name="Zhang G."/>
        </authorList>
    </citation>
    <scope>NUCLEOTIDE SEQUENCE</scope>
    <source>
        <strain evidence="2">Allg_001</strain>
    </source>
</reference>
<proteinExistence type="predicted"/>
<sequence>MEDLERIWETLCELPAERQEPGTVRQRALEIEARIRRAGLTPPSLMKRSASLAKLGCLELSADDLCQWDSQTPVPTSPAGARQPKALPCPSPEDASKKQRVVLRTPEHETRPTLPQSTLDFQQGGEEGLPLSTGHAPGNTPPLVAVAARQQHSRTHPLRRLKNSDKRRSSSSLYNTM</sequence>
<feature type="region of interest" description="Disordered" evidence="1">
    <location>
        <begin position="69"/>
        <end position="177"/>
    </location>
</feature>
<feature type="compositionally biased region" description="Basic residues" evidence="1">
    <location>
        <begin position="151"/>
        <end position="161"/>
    </location>
</feature>
<evidence type="ECO:0000313" key="3">
    <source>
        <dbReference type="Proteomes" id="UP000736164"/>
    </source>
</evidence>
<comment type="caution">
    <text evidence="2">The sequence shown here is derived from an EMBL/GenBank/DDBJ whole genome shotgun (WGS) entry which is preliminary data.</text>
</comment>